<reference evidence="2" key="1">
    <citation type="submission" date="2022-07" db="EMBL/GenBank/DDBJ databases">
        <authorList>
            <person name="Li W.-J."/>
            <person name="Deng Q.-Q."/>
        </authorList>
    </citation>
    <scope>NUCLEOTIDE SEQUENCE</scope>
    <source>
        <strain evidence="2">SYSU M60031</strain>
    </source>
</reference>
<proteinExistence type="predicted"/>
<dbReference type="AlphaFoldDB" id="A0AA41X8I4"/>
<gene>
    <name evidence="2" type="ORF">NK662_19680</name>
</gene>
<dbReference type="Proteomes" id="UP001156102">
    <property type="component" value="Unassembled WGS sequence"/>
</dbReference>
<evidence type="ECO:0000313" key="2">
    <source>
        <dbReference type="EMBL" id="MCP8970742.1"/>
    </source>
</evidence>
<protein>
    <submittedName>
        <fullName evidence="2">Uncharacterized protein</fullName>
    </submittedName>
</protein>
<dbReference type="EMBL" id="JANCLT010000014">
    <property type="protein sequence ID" value="MCP8970742.1"/>
    <property type="molecule type" value="Genomic_DNA"/>
</dbReference>
<keyword evidence="3" id="KW-1185">Reference proteome</keyword>
<sequence>MALPYGLALTDDKYQSILLLPLGRKNKSVRSFGHKQMRGMLARLDSAVGEVLLQMPEAELAAYSAFTGGRLPVPVTREEELASFLWKPDAFLWKSFSLQRGVPQKQEQFYTKELLHLSKQELLLHVQTVIQDYVLCAHISKRSPEKFLSHIRELHSRHPLIQLYRAHESELVALSSLQKASFLFAMKPQERVAFWRERRDVMMRPFHDVPLDLQQLQLEDMKIEFQYPYVKLQFSKPQITLLYQPFQEYLTFVQEINVPLAEKRVRSVIALFRELLQENDWLKKRLGHIRSRQQYLQEHTAAVQELRALGREACERGREMPLPLLHMVEQLEQAVVPSLDNGNQLVQLSQVHLPDITLLTRWDSFAVSFEAEWEKLPQTRDALRRLASQPMQIPLSCDSRTAAAILAFLAAASPALTSLLSVLQGRASRMNRLHGYTDQQAFGCLQDWNEKQQLDLVKELGQQNLAIKRGGRVELTEKGIQYLGQLQDSV</sequence>
<keyword evidence="1" id="KW-0812">Transmembrane</keyword>
<dbReference type="NCBIfam" id="NF041108">
    <property type="entry name" value="RQC_minor_2"/>
    <property type="match status" value="1"/>
</dbReference>
<evidence type="ECO:0000256" key="1">
    <source>
        <dbReference type="SAM" id="Phobius"/>
    </source>
</evidence>
<keyword evidence="1" id="KW-1133">Transmembrane helix</keyword>
<comment type="caution">
    <text evidence="2">The sequence shown here is derived from an EMBL/GenBank/DDBJ whole genome shotgun (WGS) entry which is preliminary data.</text>
</comment>
<keyword evidence="1" id="KW-0472">Membrane</keyword>
<name>A0AA41X8I4_9BACI</name>
<accession>A0AA41X8I4</accession>
<evidence type="ECO:0000313" key="3">
    <source>
        <dbReference type="Proteomes" id="UP001156102"/>
    </source>
</evidence>
<organism evidence="2 3">
    <name type="scientific">Ectobacillus ponti</name>
    <dbReference type="NCBI Taxonomy" id="2961894"/>
    <lineage>
        <taxon>Bacteria</taxon>
        <taxon>Bacillati</taxon>
        <taxon>Bacillota</taxon>
        <taxon>Bacilli</taxon>
        <taxon>Bacillales</taxon>
        <taxon>Bacillaceae</taxon>
        <taxon>Ectobacillus</taxon>
    </lineage>
</organism>
<feature type="transmembrane region" description="Helical" evidence="1">
    <location>
        <begin position="402"/>
        <end position="423"/>
    </location>
</feature>
<dbReference type="RefSeq" id="WP_254760667.1">
    <property type="nucleotide sequence ID" value="NZ_JANCLT010000014.1"/>
</dbReference>